<feature type="compositionally biased region" description="Low complexity" evidence="4">
    <location>
        <begin position="1185"/>
        <end position="1232"/>
    </location>
</feature>
<organism evidence="6 7">
    <name type="scientific">Myriangium duriaei CBS 260.36</name>
    <dbReference type="NCBI Taxonomy" id="1168546"/>
    <lineage>
        <taxon>Eukaryota</taxon>
        <taxon>Fungi</taxon>
        <taxon>Dikarya</taxon>
        <taxon>Ascomycota</taxon>
        <taxon>Pezizomycotina</taxon>
        <taxon>Dothideomycetes</taxon>
        <taxon>Dothideomycetidae</taxon>
        <taxon>Myriangiales</taxon>
        <taxon>Myriangiaceae</taxon>
        <taxon>Myriangium</taxon>
    </lineage>
</organism>
<dbReference type="GO" id="GO:0033314">
    <property type="term" value="P:mitotic DNA replication checkpoint signaling"/>
    <property type="evidence" value="ECO:0007669"/>
    <property type="project" value="TreeGrafter"/>
</dbReference>
<reference evidence="6" key="1">
    <citation type="journal article" date="2020" name="Stud. Mycol.">
        <title>101 Dothideomycetes genomes: a test case for predicting lifestyles and emergence of pathogens.</title>
        <authorList>
            <person name="Haridas S."/>
            <person name="Albert R."/>
            <person name="Binder M."/>
            <person name="Bloem J."/>
            <person name="Labutti K."/>
            <person name="Salamov A."/>
            <person name="Andreopoulos B."/>
            <person name="Baker S."/>
            <person name="Barry K."/>
            <person name="Bills G."/>
            <person name="Bluhm B."/>
            <person name="Cannon C."/>
            <person name="Castanera R."/>
            <person name="Culley D."/>
            <person name="Daum C."/>
            <person name="Ezra D."/>
            <person name="Gonzalez J."/>
            <person name="Henrissat B."/>
            <person name="Kuo A."/>
            <person name="Liang C."/>
            <person name="Lipzen A."/>
            <person name="Lutzoni F."/>
            <person name="Magnuson J."/>
            <person name="Mondo S."/>
            <person name="Nolan M."/>
            <person name="Ohm R."/>
            <person name="Pangilinan J."/>
            <person name="Park H.-J."/>
            <person name="Ramirez L."/>
            <person name="Alfaro M."/>
            <person name="Sun H."/>
            <person name="Tritt A."/>
            <person name="Yoshinaga Y."/>
            <person name="Zwiers L.-H."/>
            <person name="Turgeon B."/>
            <person name="Goodwin S."/>
            <person name="Spatafora J."/>
            <person name="Crous P."/>
            <person name="Grigoriev I."/>
        </authorList>
    </citation>
    <scope>NUCLEOTIDE SEQUENCE</scope>
    <source>
        <strain evidence="6">CBS 260.36</strain>
    </source>
</reference>
<feature type="compositionally biased region" description="Low complexity" evidence="4">
    <location>
        <begin position="288"/>
        <end position="314"/>
    </location>
</feature>
<dbReference type="Proteomes" id="UP000799439">
    <property type="component" value="Unassembled WGS sequence"/>
</dbReference>
<feature type="compositionally biased region" description="Polar residues" evidence="4">
    <location>
        <begin position="107"/>
        <end position="140"/>
    </location>
</feature>
<feature type="compositionally biased region" description="Acidic residues" evidence="4">
    <location>
        <begin position="668"/>
        <end position="678"/>
    </location>
</feature>
<feature type="compositionally biased region" description="Acidic residues" evidence="4">
    <location>
        <begin position="929"/>
        <end position="939"/>
    </location>
</feature>
<comment type="subcellular location">
    <subcellularLocation>
        <location evidence="1">Nucleus</location>
    </subcellularLocation>
</comment>
<dbReference type="GO" id="GO:0007095">
    <property type="term" value="P:mitotic G2 DNA damage checkpoint signaling"/>
    <property type="evidence" value="ECO:0007669"/>
    <property type="project" value="TreeGrafter"/>
</dbReference>
<name>A0A9P4J8D7_9PEZI</name>
<feature type="region of interest" description="Disordered" evidence="4">
    <location>
        <begin position="722"/>
        <end position="809"/>
    </location>
</feature>
<feature type="compositionally biased region" description="Low complexity" evidence="4">
    <location>
        <begin position="679"/>
        <end position="691"/>
    </location>
</feature>
<keyword evidence="2" id="KW-0597">Phosphoprotein</keyword>
<feature type="compositionally biased region" description="Basic and acidic residues" evidence="4">
    <location>
        <begin position="253"/>
        <end position="264"/>
    </location>
</feature>
<dbReference type="Pfam" id="PF09444">
    <property type="entry name" value="MRC1"/>
    <property type="match status" value="1"/>
</dbReference>
<keyword evidence="3" id="KW-0539">Nucleus</keyword>
<accession>A0A9P4J8D7</accession>
<evidence type="ECO:0000313" key="6">
    <source>
        <dbReference type="EMBL" id="KAF2155005.1"/>
    </source>
</evidence>
<comment type="caution">
    <text evidence="6">The sequence shown here is derived from an EMBL/GenBank/DDBJ whole genome shotgun (WGS) entry which is preliminary data.</text>
</comment>
<feature type="region of interest" description="Disordered" evidence="4">
    <location>
        <begin position="842"/>
        <end position="949"/>
    </location>
</feature>
<feature type="compositionally biased region" description="Basic and acidic residues" evidence="4">
    <location>
        <begin position="191"/>
        <end position="202"/>
    </location>
</feature>
<feature type="domain" description="DNA replication checkpoint mediator MRC1" evidence="5">
    <location>
        <begin position="903"/>
        <end position="1041"/>
    </location>
</feature>
<evidence type="ECO:0000313" key="7">
    <source>
        <dbReference type="Proteomes" id="UP000799439"/>
    </source>
</evidence>
<feature type="compositionally biased region" description="Polar residues" evidence="4">
    <location>
        <begin position="722"/>
        <end position="741"/>
    </location>
</feature>
<evidence type="ECO:0000256" key="2">
    <source>
        <dbReference type="ARBA" id="ARBA00022553"/>
    </source>
</evidence>
<evidence type="ECO:0000256" key="3">
    <source>
        <dbReference type="ARBA" id="ARBA00023242"/>
    </source>
</evidence>
<dbReference type="GO" id="GO:0005634">
    <property type="term" value="C:nucleus"/>
    <property type="evidence" value="ECO:0007669"/>
    <property type="project" value="UniProtKB-SubCell"/>
</dbReference>
<dbReference type="InterPro" id="IPR018564">
    <property type="entry name" value="Repl_chkpnt_MRC1_dom"/>
</dbReference>
<feature type="compositionally biased region" description="Acidic residues" evidence="4">
    <location>
        <begin position="58"/>
        <end position="69"/>
    </location>
</feature>
<feature type="compositionally biased region" description="Basic and acidic residues" evidence="4">
    <location>
        <begin position="857"/>
        <end position="877"/>
    </location>
</feature>
<feature type="region of interest" description="Disordered" evidence="4">
    <location>
        <begin position="1"/>
        <end position="276"/>
    </location>
</feature>
<feature type="compositionally biased region" description="Acidic residues" evidence="4">
    <location>
        <begin position="913"/>
        <end position="922"/>
    </location>
</feature>
<dbReference type="PANTHER" id="PTHR14396:SF10">
    <property type="entry name" value="CLASPIN"/>
    <property type="match status" value="1"/>
</dbReference>
<feature type="compositionally biased region" description="Acidic residues" evidence="4">
    <location>
        <begin position="565"/>
        <end position="611"/>
    </location>
</feature>
<dbReference type="PANTHER" id="PTHR14396">
    <property type="entry name" value="CLASPIN"/>
    <property type="match status" value="1"/>
</dbReference>
<proteinExistence type="predicted"/>
<feature type="compositionally biased region" description="Acidic residues" evidence="4">
    <location>
        <begin position="1148"/>
        <end position="1160"/>
    </location>
</feature>
<sequence length="1301" mass="142041">MANDFSDHSVSSGESENDVQTPRSSRTASSLASSPARSTASSVDNVADMIARRHAMEEQDNDDVEEEDVANIYAQMRQRILGKQSSKSSAPTLAPAPELKSARETSPRSSPRTYRKTAPSSQSPQLRRQTPTSTSNSGSDSDVPMVSRKRPRPTQLFETDRGSDSDSDSDVLPEPATGNRLQELIARRRRERLEKEKEKDEQGPSAIDAVQTAPRGSDDTHISDNDLEGPVADHTVEDRMTQQSRPTRKASKKAIEEMNRETQRMNRNMQLTHQAKVKTKFSIADFAARFASRPAQPQQASGPQAHSSSAAPSSDVDVTVGADTPPSSPPSDVASPNLGKSILGTAALPAALGTEDGGAELPSLEEILAQSLRKVDKDKAPATTIEPKLAPEIIDFEKETPGVDNKKQLTPQKYRVTPVMGAQIAQDDDSSDDGLEIVKDRFSVFNEVQPRKAGESRAFQNLRFLANMNNHEVAGRGRHAGPSMTAAQLDVQLRRRAALQARQERDEKIAALRARGVIVQTAEERERDQMEIENLLEKARAEADELRKKEKAQAKADGTELGLEASDDESDDDEWREDVEDDGDDEADVQSNEDEAMDMSGSEDEETEDAEKEVGEVNGFVDDAADETEGESEEDDGEEAEAQSLERTQALAIPGPSRRTSRKKFVIQDDDDEDDEEQSAAIATAQSTQQSDDPGSVDELAAAFGFGAAPMVLMSPSQMFAGTMGASQSQREVDSQTQEQDSMALFNRMVPSGISPQPETPSVALEPTQTQQFEIGTPSSARQDATLTQHTPTFSGLSQYSSIPTPSQDIGFSRFGRDLHREDSIGVQSAVDTIDTVLLSVPESPVQQKRGRLQRRRVIDEESAAHLDDEPEHESKVQQKRTTAFDVMRKATSKPAEPDFNKKKSGAKNMVDEQAEESEDEYAGLGGASDDEDDGEGDEIDRQMIDESDVKVDERKMAAFYAEKARAENEAQTSKLYKDLMSGALRRQRGDAFDLDSDEDEQLAERRRRKQREEARKRRLLLGDEHLGKFDGNEKKEAFLRAIEDRDEAEDDDEDMLDGKDRDAEGTVPNSQPDASQSSQSQAESPTLQQVTGNALKRKPDTPQAYDGPFKRPRRPAPNAAFHKPASIAEVRASVSFLVDEPHAESSPLDDAEPDEQEPAAEERPHFSARRTHAPVVDRLLMRKTSSSLSTASTAEGGVAFVSRSSSTLSSFRAPSLLRRATSGAAAGAAPGLKRDASGSSAGEGVRRQGGKKSSIAYAAREAERRKVVEGVERRRKEDVKRIAGLRRGGGLAGMAGGGFE</sequence>
<feature type="compositionally biased region" description="Low complexity" evidence="4">
    <location>
        <begin position="21"/>
        <end position="42"/>
    </location>
</feature>
<feature type="compositionally biased region" description="Acidic residues" evidence="4">
    <location>
        <begin position="993"/>
        <end position="1002"/>
    </location>
</feature>
<keyword evidence="7" id="KW-1185">Reference proteome</keyword>
<feature type="compositionally biased region" description="Polar residues" evidence="4">
    <location>
        <begin position="767"/>
        <end position="809"/>
    </location>
</feature>
<dbReference type="InterPro" id="IPR024146">
    <property type="entry name" value="Claspin"/>
</dbReference>
<feature type="region of interest" description="Disordered" evidence="4">
    <location>
        <begin position="987"/>
        <end position="1125"/>
    </location>
</feature>
<evidence type="ECO:0000256" key="1">
    <source>
        <dbReference type="ARBA" id="ARBA00004123"/>
    </source>
</evidence>
<feature type="compositionally biased region" description="Basic and acidic residues" evidence="4">
    <location>
        <begin position="543"/>
        <end position="558"/>
    </location>
</feature>
<feature type="compositionally biased region" description="Polar residues" evidence="4">
    <location>
        <begin position="8"/>
        <end position="20"/>
    </location>
</feature>
<feature type="region of interest" description="Disordered" evidence="4">
    <location>
        <begin position="543"/>
        <end position="699"/>
    </location>
</feature>
<feature type="compositionally biased region" description="Basic and acidic residues" evidence="4">
    <location>
        <begin position="1011"/>
        <end position="1044"/>
    </location>
</feature>
<feature type="region of interest" description="Disordered" evidence="4">
    <location>
        <begin position="288"/>
        <end position="338"/>
    </location>
</feature>
<gene>
    <name evidence="6" type="ORF">K461DRAFT_319485</name>
</gene>
<feature type="region of interest" description="Disordered" evidence="4">
    <location>
        <begin position="1139"/>
        <end position="1263"/>
    </location>
</feature>
<feature type="compositionally biased region" description="Acidic residues" evidence="4">
    <location>
        <begin position="1045"/>
        <end position="1056"/>
    </location>
</feature>
<protein>
    <recommendedName>
        <fullName evidence="5">DNA replication checkpoint mediator MRC1 domain-containing protein</fullName>
    </recommendedName>
</protein>
<dbReference type="EMBL" id="ML996083">
    <property type="protein sequence ID" value="KAF2155005.1"/>
    <property type="molecule type" value="Genomic_DNA"/>
</dbReference>
<dbReference type="GO" id="GO:0010997">
    <property type="term" value="F:anaphase-promoting complex binding"/>
    <property type="evidence" value="ECO:0007669"/>
    <property type="project" value="TreeGrafter"/>
</dbReference>
<evidence type="ECO:0000259" key="5">
    <source>
        <dbReference type="Pfam" id="PF09444"/>
    </source>
</evidence>
<feature type="compositionally biased region" description="Low complexity" evidence="4">
    <location>
        <begin position="1071"/>
        <end position="1086"/>
    </location>
</feature>
<feature type="compositionally biased region" description="Acidic residues" evidence="4">
    <location>
        <begin position="623"/>
        <end position="641"/>
    </location>
</feature>
<dbReference type="OrthoDB" id="2130597at2759"/>
<evidence type="ECO:0000256" key="4">
    <source>
        <dbReference type="SAM" id="MobiDB-lite"/>
    </source>
</evidence>
<feature type="compositionally biased region" description="Basic and acidic residues" evidence="4">
    <location>
        <begin position="940"/>
        <end position="949"/>
    </location>
</feature>